<dbReference type="SUPFAM" id="SSF50998">
    <property type="entry name" value="Quinoprotein alcohol dehydrogenase-like"/>
    <property type="match status" value="1"/>
</dbReference>
<dbReference type="Pfam" id="PF18962">
    <property type="entry name" value="Por_Secre_tail"/>
    <property type="match status" value="1"/>
</dbReference>
<protein>
    <recommendedName>
        <fullName evidence="1">Secretion system C-terminal sorting domain-containing protein</fullName>
    </recommendedName>
</protein>
<sequence>MKITPLLTSITFCLSLLSLYGQPGTLRTDFGEDGIFTLDLTDDDEIQDLALLSDGSIVACGYLYDNTYDGIIMRVSASGELIWSKQVEINTNNSTTNDFQGVVVRNDEIFVVGTNFNLSTSKVEIVVLKYDIDGNLIMDFGNNGKTTAVLNNGLLGFELAIDNEGNLFVFGRTYVFNTATEDGVIVKFKANGDLDNSFGENGISTIGIGSFRTGFLEGTIINNEIYAVGWFHNTADAVSINENGVIVKLKEDGSLDLDFGSNGIIVFDVSNSDIIDDIAQHGENHFLVAGSGGVSSDDIYIFRYDLMGQLDMDFGNNGKVVLDYGSDDDAAEILVREDMGIFVCASLNSIEDFAVISMDASGTPYTTFGDNGKIVIDIKNNDNVSEGILLPNGDILLGGESDEGNNADFTLVKIEGYPVCTDIEVTMDISGCEIVEFDGIQYNQSGTYNLDYQSADGCDSTIFLVVKINNASQETVSLSDCSPIVVNDETYVMSGTYTQNLSAENGCDSTLTLNIEINSTTQETISVRACESSTINDETYDSSGSFTQILTGSNGCDSILTLNIDIENLEASITEDENGMLVSNSDANQYQWYNCVTNMIISGEESSAFTPTETGDYALIISSEMCADTSECLAITISETEDLSSLAAISLFPNPAHSYLLIKNIDLNNISKVNLYNLSGLALSPQLKETGQGLKLDVATLISGLYYLKIFDDSGNHKILAFVKE</sequence>
<gene>
    <name evidence="2" type="ORF">GCM10007940_14350</name>
</gene>
<proteinExistence type="predicted"/>
<organism evidence="2 3">
    <name type="scientific">Portibacter lacus</name>
    <dbReference type="NCBI Taxonomy" id="1099794"/>
    <lineage>
        <taxon>Bacteria</taxon>
        <taxon>Pseudomonadati</taxon>
        <taxon>Bacteroidota</taxon>
        <taxon>Saprospiria</taxon>
        <taxon>Saprospirales</taxon>
        <taxon>Haliscomenobacteraceae</taxon>
        <taxon>Portibacter</taxon>
    </lineage>
</organism>
<evidence type="ECO:0000259" key="1">
    <source>
        <dbReference type="Pfam" id="PF18962"/>
    </source>
</evidence>
<evidence type="ECO:0000313" key="2">
    <source>
        <dbReference type="EMBL" id="GLR16820.1"/>
    </source>
</evidence>
<evidence type="ECO:0000313" key="3">
    <source>
        <dbReference type="Proteomes" id="UP001156666"/>
    </source>
</evidence>
<dbReference type="NCBIfam" id="TIGR02608">
    <property type="entry name" value="delta_60_rpt"/>
    <property type="match status" value="5"/>
</dbReference>
<dbReference type="Proteomes" id="UP001156666">
    <property type="component" value="Unassembled WGS sequence"/>
</dbReference>
<dbReference type="InterPro" id="IPR011047">
    <property type="entry name" value="Quinoprotein_ADH-like_sf"/>
</dbReference>
<keyword evidence="3" id="KW-1185">Reference proteome</keyword>
<dbReference type="AlphaFoldDB" id="A0AA37SRS9"/>
<dbReference type="NCBIfam" id="TIGR04183">
    <property type="entry name" value="Por_Secre_tail"/>
    <property type="match status" value="1"/>
</dbReference>
<reference evidence="2" key="1">
    <citation type="journal article" date="2014" name="Int. J. Syst. Evol. Microbiol.">
        <title>Complete genome sequence of Corynebacterium casei LMG S-19264T (=DSM 44701T), isolated from a smear-ripened cheese.</title>
        <authorList>
            <consortium name="US DOE Joint Genome Institute (JGI-PGF)"/>
            <person name="Walter F."/>
            <person name="Albersmeier A."/>
            <person name="Kalinowski J."/>
            <person name="Ruckert C."/>
        </authorList>
    </citation>
    <scope>NUCLEOTIDE SEQUENCE</scope>
    <source>
        <strain evidence="2">NBRC 108769</strain>
    </source>
</reference>
<reference evidence="2" key="2">
    <citation type="submission" date="2023-01" db="EMBL/GenBank/DDBJ databases">
        <title>Draft genome sequence of Portibacter lacus strain NBRC 108769.</title>
        <authorList>
            <person name="Sun Q."/>
            <person name="Mori K."/>
        </authorList>
    </citation>
    <scope>NUCLEOTIDE SEQUENCE</scope>
    <source>
        <strain evidence="2">NBRC 108769</strain>
    </source>
</reference>
<dbReference type="InterPro" id="IPR013431">
    <property type="entry name" value="Delta_60_rpt"/>
</dbReference>
<comment type="caution">
    <text evidence="2">The sequence shown here is derived from an EMBL/GenBank/DDBJ whole genome shotgun (WGS) entry which is preliminary data.</text>
</comment>
<name>A0AA37SRS9_9BACT</name>
<dbReference type="InterPro" id="IPR026444">
    <property type="entry name" value="Secre_tail"/>
</dbReference>
<accession>A0AA37SRS9</accession>
<dbReference type="EMBL" id="BSOH01000007">
    <property type="protein sequence ID" value="GLR16820.1"/>
    <property type="molecule type" value="Genomic_DNA"/>
</dbReference>
<dbReference type="Gene3D" id="2.80.10.50">
    <property type="match status" value="1"/>
</dbReference>
<dbReference type="RefSeq" id="WP_235290997.1">
    <property type="nucleotide sequence ID" value="NZ_BSOH01000007.1"/>
</dbReference>
<feature type="domain" description="Secretion system C-terminal sorting" evidence="1">
    <location>
        <begin position="651"/>
        <end position="716"/>
    </location>
</feature>